<dbReference type="SUPFAM" id="SSF53448">
    <property type="entry name" value="Nucleotide-diphospho-sugar transferases"/>
    <property type="match status" value="1"/>
</dbReference>
<protein>
    <recommendedName>
        <fullName evidence="2">Glycosyltransferase 2-like domain-containing protein</fullName>
    </recommendedName>
</protein>
<dbReference type="AlphaFoldDB" id="A0A0F9CEG7"/>
<name>A0A0F9CEG7_9ZZZZ</name>
<dbReference type="EMBL" id="LAZR01036453">
    <property type="protein sequence ID" value="KKL24797.1"/>
    <property type="molecule type" value="Genomic_DNA"/>
</dbReference>
<organism evidence="1">
    <name type="scientific">marine sediment metagenome</name>
    <dbReference type="NCBI Taxonomy" id="412755"/>
    <lineage>
        <taxon>unclassified sequences</taxon>
        <taxon>metagenomes</taxon>
        <taxon>ecological metagenomes</taxon>
    </lineage>
</organism>
<sequence length="221" mass="25040">MDGHITVQIASLPARETTLEKTVSSLLPQVDRIFVALNGYAFIPEFLDNPKIEAVIMDNSLGDAAKFYDVDKWDGYFFTCDDDLIYPEGYIGYMISGIKRYHGVVSLHGKRYKNRPISSYRGGYTSIFRCLSSVQNDYSVDVGGTGVMAFHTDDLQLSIDDFLKPNMADLWLAKAAHRQGVGITVLAHPKKYIKHKKYNWRIWTHAGADTFQTEVLNLFLK</sequence>
<reference evidence="1" key="1">
    <citation type="journal article" date="2015" name="Nature">
        <title>Complex archaea that bridge the gap between prokaryotes and eukaryotes.</title>
        <authorList>
            <person name="Spang A."/>
            <person name="Saw J.H."/>
            <person name="Jorgensen S.L."/>
            <person name="Zaremba-Niedzwiedzka K."/>
            <person name="Martijn J."/>
            <person name="Lind A.E."/>
            <person name="van Eijk R."/>
            <person name="Schleper C."/>
            <person name="Guy L."/>
            <person name="Ettema T.J."/>
        </authorList>
    </citation>
    <scope>NUCLEOTIDE SEQUENCE</scope>
</reference>
<accession>A0A0F9CEG7</accession>
<dbReference type="InterPro" id="IPR029044">
    <property type="entry name" value="Nucleotide-diphossugar_trans"/>
</dbReference>
<evidence type="ECO:0000313" key="1">
    <source>
        <dbReference type="EMBL" id="KKL24797.1"/>
    </source>
</evidence>
<gene>
    <name evidence="1" type="ORF">LCGC14_2411730</name>
</gene>
<comment type="caution">
    <text evidence="1">The sequence shown here is derived from an EMBL/GenBank/DDBJ whole genome shotgun (WGS) entry which is preliminary data.</text>
</comment>
<evidence type="ECO:0008006" key="2">
    <source>
        <dbReference type="Google" id="ProtNLM"/>
    </source>
</evidence>
<proteinExistence type="predicted"/>